<feature type="compositionally biased region" description="Polar residues" evidence="1">
    <location>
        <begin position="316"/>
        <end position="329"/>
    </location>
</feature>
<evidence type="ECO:0000256" key="1">
    <source>
        <dbReference type="SAM" id="MobiDB-lite"/>
    </source>
</evidence>
<dbReference type="AlphaFoldDB" id="A0A1I5VSD2"/>
<keyword evidence="2" id="KW-0812">Transmembrane</keyword>
<feature type="compositionally biased region" description="Acidic residues" evidence="1">
    <location>
        <begin position="330"/>
        <end position="340"/>
    </location>
</feature>
<reference evidence="4" key="1">
    <citation type="submission" date="2016-10" db="EMBL/GenBank/DDBJ databases">
        <authorList>
            <person name="Varghese N."/>
            <person name="Submissions S."/>
        </authorList>
    </citation>
    <scope>NUCLEOTIDE SEQUENCE [LARGE SCALE GENOMIC DNA]</scope>
    <source>
        <strain evidence="4">CGMCC 1.10329</strain>
    </source>
</reference>
<proteinExistence type="predicted"/>
<feature type="compositionally biased region" description="Basic and acidic residues" evidence="1">
    <location>
        <begin position="268"/>
        <end position="285"/>
    </location>
</feature>
<protein>
    <submittedName>
        <fullName evidence="3">Uncharacterized protein</fullName>
    </submittedName>
</protein>
<sequence>MVLESLQARLGIVGRQRKFVNLESARELEDISDPETVEDESSVSLREWADRHPAAAVVLGLGSLLAAGLMVRWGARFAIGALRSPWTYATVAALLILGWVYRYGWRRRDSQVTELDELQLKMGGSSKAYKGRHVELPGEANAFIPIKGWSGILSSPKPYRNGEIAAGLGISLDPRRADEDGAAVIRLEPGEYGSLVGVSDTEWGGTKIVQETNSITADPGGNYTSLRCTLPEFDDARVDGLRKQNEQMANDLSDAKEEINVLQRRLQNTRERMNKPIEESVNDRIETHERLSAASRGRPRQQQTSPEVGPKPRQDFQGNGSMSADTELQQVEEELKDDED</sequence>
<feature type="region of interest" description="Disordered" evidence="1">
    <location>
        <begin position="266"/>
        <end position="285"/>
    </location>
</feature>
<feature type="transmembrane region" description="Helical" evidence="2">
    <location>
        <begin position="54"/>
        <end position="74"/>
    </location>
</feature>
<keyword evidence="2" id="KW-0472">Membrane</keyword>
<dbReference type="EMBL" id="FOXI01000019">
    <property type="protein sequence ID" value="SFQ09906.1"/>
    <property type="molecule type" value="Genomic_DNA"/>
</dbReference>
<evidence type="ECO:0000313" key="4">
    <source>
        <dbReference type="Proteomes" id="UP000183769"/>
    </source>
</evidence>
<gene>
    <name evidence="3" type="ORF">SAMN05216277_11936</name>
</gene>
<accession>A0A1I5VSD2</accession>
<dbReference type="RefSeq" id="WP_074880426.1">
    <property type="nucleotide sequence ID" value="NZ_FOXI01000019.1"/>
</dbReference>
<dbReference type="Proteomes" id="UP000183769">
    <property type="component" value="Unassembled WGS sequence"/>
</dbReference>
<keyword evidence="4" id="KW-1185">Reference proteome</keyword>
<organism evidence="3 4">
    <name type="scientific">Halolamina pelagica</name>
    <dbReference type="NCBI Taxonomy" id="699431"/>
    <lineage>
        <taxon>Archaea</taxon>
        <taxon>Methanobacteriati</taxon>
        <taxon>Methanobacteriota</taxon>
        <taxon>Stenosarchaea group</taxon>
        <taxon>Halobacteria</taxon>
        <taxon>Halobacteriales</taxon>
        <taxon>Haloferacaceae</taxon>
    </lineage>
</organism>
<feature type="transmembrane region" description="Helical" evidence="2">
    <location>
        <begin position="86"/>
        <end position="105"/>
    </location>
</feature>
<name>A0A1I5VSD2_9EURY</name>
<keyword evidence="2" id="KW-1133">Transmembrane helix</keyword>
<feature type="region of interest" description="Disordered" evidence="1">
    <location>
        <begin position="290"/>
        <end position="340"/>
    </location>
</feature>
<evidence type="ECO:0000256" key="2">
    <source>
        <dbReference type="SAM" id="Phobius"/>
    </source>
</evidence>
<evidence type="ECO:0000313" key="3">
    <source>
        <dbReference type="EMBL" id="SFQ09906.1"/>
    </source>
</evidence>